<proteinExistence type="predicted"/>
<evidence type="ECO:0000256" key="3">
    <source>
        <dbReference type="ARBA" id="ARBA00023163"/>
    </source>
</evidence>
<keyword evidence="2" id="KW-0238">DNA-binding</keyword>
<gene>
    <name evidence="5" type="ORF">PDUR_05020</name>
</gene>
<dbReference type="eggNOG" id="COG1725">
    <property type="taxonomic scope" value="Bacteria"/>
</dbReference>
<dbReference type="InterPro" id="IPR000524">
    <property type="entry name" value="Tscrpt_reg_HTH_GntR"/>
</dbReference>
<dbReference type="EMBL" id="CP009288">
    <property type="protein sequence ID" value="AIQ11408.1"/>
    <property type="molecule type" value="Genomic_DNA"/>
</dbReference>
<sequence length="321" mass="36058">MSTELLLKADSRLNFSVNTQIKEQLKWLIGLGRIIPGDMLPSANQMADLLGLNRNTVNLVYTQLRDEGLLSMHKGRGTQVLDNAKVDELRKSRETMQQLAMKTIEQADAQRIPLADIFIAGLAYVLLNDADVSERMRIAFIECKEHDHLFYRKEIERITHAEVTTVFLEDLASTESSITDALEQSDVIITTLNHADEVKKLFSPYKKIIHVIGATIEMPLLLEISKLKSGSKVSFVCLGKAGGQWMARNIHDAGITQIESQAIGIDHRDQLLKTIEYSDKVYASAAVFKELKSLAPDKVEMYPMVLEKSSENILTEISEKE</sequence>
<dbReference type="Gene3D" id="1.10.10.10">
    <property type="entry name" value="Winged helix-like DNA-binding domain superfamily/Winged helix DNA-binding domain"/>
    <property type="match status" value="1"/>
</dbReference>
<dbReference type="SUPFAM" id="SSF46785">
    <property type="entry name" value="Winged helix' DNA-binding domain"/>
    <property type="match status" value="1"/>
</dbReference>
<dbReference type="AlphaFoldDB" id="A0A089HM37"/>
<reference evidence="5 6" key="1">
    <citation type="submission" date="2014-08" db="EMBL/GenBank/DDBJ databases">
        <title>Comparative genomics of the Paenibacillus odorifer group.</title>
        <authorList>
            <person name="den Bakker H.C."/>
            <person name="Tsai Y.-C."/>
            <person name="Martin N."/>
            <person name="Korlach J."/>
            <person name="Wiedmann M."/>
        </authorList>
    </citation>
    <scope>NUCLEOTIDE SEQUENCE [LARGE SCALE GENOMIC DNA]</scope>
    <source>
        <strain evidence="5 6">DSM 1735</strain>
    </source>
</reference>
<evidence type="ECO:0000313" key="5">
    <source>
        <dbReference type="EMBL" id="AIQ11408.1"/>
    </source>
</evidence>
<dbReference type="CDD" id="cd07377">
    <property type="entry name" value="WHTH_GntR"/>
    <property type="match status" value="1"/>
</dbReference>
<accession>A0A089HM37</accession>
<dbReference type="GO" id="GO:0003677">
    <property type="term" value="F:DNA binding"/>
    <property type="evidence" value="ECO:0007669"/>
    <property type="project" value="UniProtKB-KW"/>
</dbReference>
<evidence type="ECO:0000256" key="2">
    <source>
        <dbReference type="ARBA" id="ARBA00023125"/>
    </source>
</evidence>
<keyword evidence="6" id="KW-1185">Reference proteome</keyword>
<dbReference type="OrthoDB" id="9802328at2"/>
<dbReference type="SMART" id="SM00345">
    <property type="entry name" value="HTH_GNTR"/>
    <property type="match status" value="1"/>
</dbReference>
<keyword evidence="3" id="KW-0804">Transcription</keyword>
<dbReference type="PROSITE" id="PS50949">
    <property type="entry name" value="HTH_GNTR"/>
    <property type="match status" value="1"/>
</dbReference>
<dbReference type="PANTHER" id="PTHR38445:SF9">
    <property type="entry name" value="HTH-TYPE TRANSCRIPTIONAL REPRESSOR YTRA"/>
    <property type="match status" value="1"/>
</dbReference>
<organism evidence="5 6">
    <name type="scientific">Paenibacillus durus</name>
    <name type="common">Paenibacillus azotofixans</name>
    <dbReference type="NCBI Taxonomy" id="44251"/>
    <lineage>
        <taxon>Bacteria</taxon>
        <taxon>Bacillati</taxon>
        <taxon>Bacillota</taxon>
        <taxon>Bacilli</taxon>
        <taxon>Bacillales</taxon>
        <taxon>Paenibacillaceae</taxon>
        <taxon>Paenibacillus</taxon>
    </lineage>
</organism>
<dbReference type="InterPro" id="IPR036390">
    <property type="entry name" value="WH_DNA-bd_sf"/>
</dbReference>
<evidence type="ECO:0000259" key="4">
    <source>
        <dbReference type="PROSITE" id="PS50949"/>
    </source>
</evidence>
<evidence type="ECO:0000313" key="6">
    <source>
        <dbReference type="Proteomes" id="UP000029409"/>
    </source>
</evidence>
<dbReference type="InterPro" id="IPR036388">
    <property type="entry name" value="WH-like_DNA-bd_sf"/>
</dbReference>
<evidence type="ECO:0000256" key="1">
    <source>
        <dbReference type="ARBA" id="ARBA00023015"/>
    </source>
</evidence>
<protein>
    <recommendedName>
        <fullName evidence="4">HTH gntR-type domain-containing protein</fullName>
    </recommendedName>
</protein>
<dbReference type="GO" id="GO:0003700">
    <property type="term" value="F:DNA-binding transcription factor activity"/>
    <property type="evidence" value="ECO:0007669"/>
    <property type="project" value="InterPro"/>
</dbReference>
<dbReference type="STRING" id="44251.PDUR_05020"/>
<dbReference type="RefSeq" id="WP_042205318.1">
    <property type="nucleotide sequence ID" value="NZ_CP009288.1"/>
</dbReference>
<dbReference type="Proteomes" id="UP000029409">
    <property type="component" value="Chromosome"/>
</dbReference>
<dbReference type="Pfam" id="PF00392">
    <property type="entry name" value="GntR"/>
    <property type="match status" value="1"/>
</dbReference>
<feature type="domain" description="HTH gntR-type" evidence="4">
    <location>
        <begin position="15"/>
        <end position="83"/>
    </location>
</feature>
<dbReference type="PANTHER" id="PTHR38445">
    <property type="entry name" value="HTH-TYPE TRANSCRIPTIONAL REPRESSOR YTRA"/>
    <property type="match status" value="1"/>
</dbReference>
<keyword evidence="1" id="KW-0805">Transcription regulation</keyword>
<dbReference type="KEGG" id="pdu:PDUR_05020"/>
<name>A0A089HM37_PAEDU</name>